<sequence>MQSLLLLATDSPLGDGAIDNYVIDSSVHVTTGVLVLVAMVATTIQLWRLALAGKGVDRLARVLLAAAQITLAVQALLGIKLLDQGQGVVQLYIHYLGGLAPLGLFIAAGWFAWRDRVRHTRVLAVLATIGLVSAVMAFTIGQEYANRGV</sequence>
<dbReference type="Proteomes" id="UP000334019">
    <property type="component" value="Chromosome"/>
</dbReference>
<protein>
    <submittedName>
        <fullName evidence="2">Uncharacterized protein</fullName>
    </submittedName>
</protein>
<dbReference type="RefSeq" id="WP_153758616.1">
    <property type="nucleotide sequence ID" value="NZ_CP045851.1"/>
</dbReference>
<evidence type="ECO:0000313" key="2">
    <source>
        <dbReference type="EMBL" id="QGG94510.1"/>
    </source>
</evidence>
<evidence type="ECO:0000313" key="3">
    <source>
        <dbReference type="Proteomes" id="UP000334019"/>
    </source>
</evidence>
<gene>
    <name evidence="2" type="ORF">GH723_04990</name>
</gene>
<feature type="transmembrane region" description="Helical" evidence="1">
    <location>
        <begin position="26"/>
        <end position="47"/>
    </location>
</feature>
<feature type="transmembrane region" description="Helical" evidence="1">
    <location>
        <begin position="91"/>
        <end position="113"/>
    </location>
</feature>
<keyword evidence="1" id="KW-0812">Transmembrane</keyword>
<dbReference type="AlphaFoldDB" id="A0A5Q2RKX7"/>
<keyword evidence="1" id="KW-0472">Membrane</keyword>
<proteinExistence type="predicted"/>
<name>A0A5Q2RKX7_9ACTN</name>
<keyword evidence="3" id="KW-1185">Reference proteome</keyword>
<accession>A0A5Q2RKX7</accession>
<dbReference type="KEGG" id="atq:GH723_04990"/>
<organism evidence="2 3">
    <name type="scientific">Actinomarinicola tropica</name>
    <dbReference type="NCBI Taxonomy" id="2789776"/>
    <lineage>
        <taxon>Bacteria</taxon>
        <taxon>Bacillati</taxon>
        <taxon>Actinomycetota</taxon>
        <taxon>Acidimicrobiia</taxon>
        <taxon>Acidimicrobiales</taxon>
        <taxon>Iamiaceae</taxon>
        <taxon>Actinomarinicola</taxon>
    </lineage>
</organism>
<feature type="transmembrane region" description="Helical" evidence="1">
    <location>
        <begin position="122"/>
        <end position="141"/>
    </location>
</feature>
<dbReference type="EMBL" id="CP045851">
    <property type="protein sequence ID" value="QGG94510.1"/>
    <property type="molecule type" value="Genomic_DNA"/>
</dbReference>
<feature type="transmembrane region" description="Helical" evidence="1">
    <location>
        <begin position="59"/>
        <end position="79"/>
    </location>
</feature>
<reference evidence="2 3" key="1">
    <citation type="submission" date="2019-11" db="EMBL/GenBank/DDBJ databases">
        <authorList>
            <person name="He Y."/>
        </authorList>
    </citation>
    <scope>NUCLEOTIDE SEQUENCE [LARGE SCALE GENOMIC DNA]</scope>
    <source>
        <strain evidence="2 3">SCSIO 58843</strain>
    </source>
</reference>
<keyword evidence="1" id="KW-1133">Transmembrane helix</keyword>
<evidence type="ECO:0000256" key="1">
    <source>
        <dbReference type="SAM" id="Phobius"/>
    </source>
</evidence>